<organism evidence="1 2">
    <name type="scientific">Mya arenaria</name>
    <name type="common">Soft-shell clam</name>
    <dbReference type="NCBI Taxonomy" id="6604"/>
    <lineage>
        <taxon>Eukaryota</taxon>
        <taxon>Metazoa</taxon>
        <taxon>Spiralia</taxon>
        <taxon>Lophotrochozoa</taxon>
        <taxon>Mollusca</taxon>
        <taxon>Bivalvia</taxon>
        <taxon>Autobranchia</taxon>
        <taxon>Heteroconchia</taxon>
        <taxon>Euheterodonta</taxon>
        <taxon>Imparidentia</taxon>
        <taxon>Neoheterodontei</taxon>
        <taxon>Myida</taxon>
        <taxon>Myoidea</taxon>
        <taxon>Myidae</taxon>
        <taxon>Mya</taxon>
    </lineage>
</organism>
<keyword evidence="2" id="KW-1185">Reference proteome</keyword>
<name>A0ABY7F5P6_MYAAR</name>
<evidence type="ECO:0000313" key="2">
    <source>
        <dbReference type="Proteomes" id="UP001164746"/>
    </source>
</evidence>
<reference evidence="1" key="1">
    <citation type="submission" date="2022-11" db="EMBL/GenBank/DDBJ databases">
        <title>Centuries of genome instability and evolution in soft-shell clam transmissible cancer (bioRxiv).</title>
        <authorList>
            <person name="Hart S.F.M."/>
            <person name="Yonemitsu M.A."/>
            <person name="Giersch R.M."/>
            <person name="Beal B.F."/>
            <person name="Arriagada G."/>
            <person name="Davis B.W."/>
            <person name="Ostrander E.A."/>
            <person name="Goff S.P."/>
            <person name="Metzger M.J."/>
        </authorList>
    </citation>
    <scope>NUCLEOTIDE SEQUENCE</scope>
    <source>
        <strain evidence="1">MELC-2E11</strain>
        <tissue evidence="1">Siphon/mantle</tissue>
    </source>
</reference>
<evidence type="ECO:0000313" key="1">
    <source>
        <dbReference type="EMBL" id="WAR17510.1"/>
    </source>
</evidence>
<dbReference type="EMBL" id="CP111021">
    <property type="protein sequence ID" value="WAR17510.1"/>
    <property type="molecule type" value="Genomic_DNA"/>
</dbReference>
<dbReference type="Proteomes" id="UP001164746">
    <property type="component" value="Chromosome 10"/>
</dbReference>
<sequence length="33" mass="3897">MHGTSRKRGGLRRMHRLFDLLGDLRAMYPDNQP</sequence>
<protein>
    <submittedName>
        <fullName evidence="1">Uncharacterized protein</fullName>
    </submittedName>
</protein>
<proteinExistence type="predicted"/>
<accession>A0ABY7F5P6</accession>
<gene>
    <name evidence="1" type="ORF">MAR_032104</name>
</gene>